<reference evidence="1 2" key="1">
    <citation type="submission" date="2016-12" db="EMBL/GenBank/DDBJ databases">
        <authorList>
            <person name="Song W.-J."/>
            <person name="Kurnit D.M."/>
        </authorList>
    </citation>
    <scope>NUCLEOTIDE SEQUENCE [LARGE SCALE GENOMIC DNA]</scope>
    <source>
        <strain evidence="1 2">DSM 30827</strain>
    </source>
</reference>
<dbReference type="EMBL" id="CP019688">
    <property type="protein sequence ID" value="AQQ14204.1"/>
    <property type="molecule type" value="Genomic_DNA"/>
</dbReference>
<dbReference type="KEGG" id="cgv:CGLAU_01055"/>
<evidence type="ECO:0000313" key="2">
    <source>
        <dbReference type="Proteomes" id="UP000217209"/>
    </source>
</evidence>
<sequence length="39" mass="4307">MMRMNPIEQIQLQVNEVLGQLIHLGSSTSSTISYGLGLF</sequence>
<gene>
    <name evidence="1" type="ORF">CGLAU_01055</name>
</gene>
<dbReference type="AlphaFoldDB" id="A0A1Q2HTN7"/>
<proteinExistence type="predicted"/>
<name>A0A1Q2HTN7_9CORY</name>
<protein>
    <submittedName>
        <fullName evidence="1">Uncharacterized protein</fullName>
    </submittedName>
</protein>
<accession>A0A1Q2HTN7</accession>
<keyword evidence="2" id="KW-1185">Reference proteome</keyword>
<evidence type="ECO:0000313" key="1">
    <source>
        <dbReference type="EMBL" id="AQQ14204.1"/>
    </source>
</evidence>
<organism evidence="1 2">
    <name type="scientific">Corynebacterium glaucum</name>
    <dbReference type="NCBI Taxonomy" id="187491"/>
    <lineage>
        <taxon>Bacteria</taxon>
        <taxon>Bacillati</taxon>
        <taxon>Actinomycetota</taxon>
        <taxon>Actinomycetes</taxon>
        <taxon>Mycobacteriales</taxon>
        <taxon>Corynebacteriaceae</taxon>
        <taxon>Corynebacterium</taxon>
    </lineage>
</organism>
<dbReference type="Proteomes" id="UP000217209">
    <property type="component" value="Chromosome"/>
</dbReference>